<accession>A0A0H2S2Z7</accession>
<evidence type="ECO:0000313" key="4">
    <source>
        <dbReference type="EMBL" id="KLO18389.1"/>
    </source>
</evidence>
<gene>
    <name evidence="4" type="ORF">SCHPADRAFT_123302</name>
</gene>
<keyword evidence="1" id="KW-0732">Signal</keyword>
<dbReference type="PROSITE" id="PS00022">
    <property type="entry name" value="EGF_1"/>
    <property type="match status" value="1"/>
</dbReference>
<reference evidence="4 5" key="1">
    <citation type="submission" date="2015-04" db="EMBL/GenBank/DDBJ databases">
        <title>Complete genome sequence of Schizopora paradoxa KUC8140, a cosmopolitan wood degrader in East Asia.</title>
        <authorList>
            <consortium name="DOE Joint Genome Institute"/>
            <person name="Min B."/>
            <person name="Park H."/>
            <person name="Jang Y."/>
            <person name="Kim J.-J."/>
            <person name="Kim K.H."/>
            <person name="Pangilinan J."/>
            <person name="Lipzen A."/>
            <person name="Riley R."/>
            <person name="Grigoriev I.V."/>
            <person name="Spatafora J.W."/>
            <person name="Choi I.-G."/>
        </authorList>
    </citation>
    <scope>NUCLEOTIDE SEQUENCE [LARGE SCALE GENOMIC DNA]</scope>
    <source>
        <strain evidence="4 5">KUC8140</strain>
    </source>
</reference>
<feature type="chain" id="PRO_5005202378" description="EGF-like domain-containing protein" evidence="1">
    <location>
        <begin position="25"/>
        <end position="326"/>
    </location>
</feature>
<proteinExistence type="predicted"/>
<dbReference type="InParanoid" id="A0A0H2S2Z7"/>
<evidence type="ECO:0000256" key="1">
    <source>
        <dbReference type="SAM" id="SignalP"/>
    </source>
</evidence>
<dbReference type="OrthoDB" id="66620at2759"/>
<dbReference type="EMBL" id="KQ085895">
    <property type="protein sequence ID" value="KLO18389.1"/>
    <property type="molecule type" value="Genomic_DNA"/>
</dbReference>
<name>A0A0H2S2Z7_9AGAM</name>
<feature type="domain" description="EGF-like" evidence="2 3">
    <location>
        <begin position="41"/>
        <end position="52"/>
    </location>
</feature>
<evidence type="ECO:0000313" key="5">
    <source>
        <dbReference type="Proteomes" id="UP000053477"/>
    </source>
</evidence>
<organism evidence="4 5">
    <name type="scientific">Schizopora paradoxa</name>
    <dbReference type="NCBI Taxonomy" id="27342"/>
    <lineage>
        <taxon>Eukaryota</taxon>
        <taxon>Fungi</taxon>
        <taxon>Dikarya</taxon>
        <taxon>Basidiomycota</taxon>
        <taxon>Agaricomycotina</taxon>
        <taxon>Agaricomycetes</taxon>
        <taxon>Hymenochaetales</taxon>
        <taxon>Schizoporaceae</taxon>
        <taxon>Schizopora</taxon>
    </lineage>
</organism>
<feature type="signal peptide" evidence="1">
    <location>
        <begin position="1"/>
        <end position="24"/>
    </location>
</feature>
<dbReference type="STRING" id="27342.A0A0H2S2Z7"/>
<dbReference type="Proteomes" id="UP000053477">
    <property type="component" value="Unassembled WGS sequence"/>
</dbReference>
<dbReference type="InterPro" id="IPR000742">
    <property type="entry name" value="EGF"/>
</dbReference>
<sequence length="326" mass="33594">MNPKTYSDFLAIFVLWGQFLEAKADPTCFNDGSAGASPSSCTCLPGFAGADCSLVQCGANPFNLSRPVTGFGSSISDCTCDAGWTGLGCNVCTSPISCDTSFRAAGGQYPTGTSVDSNITLACNSSPVVVNSGSASCNVNDSTISSEFGGQTSVTFQRIQIPFRRPTESEGGQNASSTLALGIWNDGIEQISCSAGPCTSFRNLDSSHLFERWDCQNISCACLPGAAFCGTPTKGSSEVQNTSGFVEGVSGAASVICPPEESDDTNYPAVSTCAISSIGLWSLFNISEPILLSNCAFVSSSEAAKGRAFCNVLTVAAVLVVSTVLQ</sequence>
<evidence type="ECO:0000259" key="3">
    <source>
        <dbReference type="PROSITE" id="PS01186"/>
    </source>
</evidence>
<dbReference type="Gene3D" id="2.10.25.10">
    <property type="entry name" value="Laminin"/>
    <property type="match status" value="1"/>
</dbReference>
<keyword evidence="5" id="KW-1185">Reference proteome</keyword>
<dbReference type="AlphaFoldDB" id="A0A0H2S2Z7"/>
<dbReference type="PROSITE" id="PS01186">
    <property type="entry name" value="EGF_2"/>
    <property type="match status" value="1"/>
</dbReference>
<protein>
    <recommendedName>
        <fullName evidence="2 3">EGF-like domain-containing protein</fullName>
    </recommendedName>
</protein>
<evidence type="ECO:0000259" key="2">
    <source>
        <dbReference type="PROSITE" id="PS00022"/>
    </source>
</evidence>